<name>A0A0E9P618_ANGAN</name>
<proteinExistence type="predicted"/>
<organism evidence="1">
    <name type="scientific">Anguilla anguilla</name>
    <name type="common">European freshwater eel</name>
    <name type="synonym">Muraena anguilla</name>
    <dbReference type="NCBI Taxonomy" id="7936"/>
    <lineage>
        <taxon>Eukaryota</taxon>
        <taxon>Metazoa</taxon>
        <taxon>Chordata</taxon>
        <taxon>Craniata</taxon>
        <taxon>Vertebrata</taxon>
        <taxon>Euteleostomi</taxon>
        <taxon>Actinopterygii</taxon>
        <taxon>Neopterygii</taxon>
        <taxon>Teleostei</taxon>
        <taxon>Anguilliformes</taxon>
        <taxon>Anguillidae</taxon>
        <taxon>Anguilla</taxon>
    </lineage>
</organism>
<evidence type="ECO:0000313" key="1">
    <source>
        <dbReference type="EMBL" id="JAG99918.1"/>
    </source>
</evidence>
<dbReference type="EMBL" id="GBXM01108658">
    <property type="protein sequence ID" value="JAG99918.1"/>
    <property type="molecule type" value="Transcribed_RNA"/>
</dbReference>
<accession>A0A0E9P618</accession>
<protein>
    <submittedName>
        <fullName evidence="1">Uncharacterized protein</fullName>
    </submittedName>
</protein>
<reference evidence="1" key="1">
    <citation type="submission" date="2014-11" db="EMBL/GenBank/DDBJ databases">
        <authorList>
            <person name="Amaro Gonzalez C."/>
        </authorList>
    </citation>
    <scope>NUCLEOTIDE SEQUENCE</scope>
</reference>
<dbReference type="AlphaFoldDB" id="A0A0E9P618"/>
<reference evidence="1" key="2">
    <citation type="journal article" date="2015" name="Fish Shellfish Immunol.">
        <title>Early steps in the European eel (Anguilla anguilla)-Vibrio vulnificus interaction in the gills: Role of the RtxA13 toxin.</title>
        <authorList>
            <person name="Callol A."/>
            <person name="Pajuelo D."/>
            <person name="Ebbesson L."/>
            <person name="Teles M."/>
            <person name="MacKenzie S."/>
            <person name="Amaro C."/>
        </authorList>
    </citation>
    <scope>NUCLEOTIDE SEQUENCE</scope>
</reference>
<sequence length="33" mass="4021">MHSNTRHTKDQFPHYLWACIRPSTHSDLKRIQD</sequence>